<accession>A0ABS5XX98</accession>
<gene>
    <name evidence="1" type="ORF">J0P97_13955</name>
</gene>
<keyword evidence="2" id="KW-1185">Reference proteome</keyword>
<dbReference type="EMBL" id="JAFLHG010000015">
    <property type="protein sequence ID" value="MBT8799166.1"/>
    <property type="molecule type" value="Genomic_DNA"/>
</dbReference>
<dbReference type="RefSeq" id="WP_215488403.1">
    <property type="nucleotide sequence ID" value="NZ_BAAAPJ010000004.1"/>
</dbReference>
<evidence type="ECO:0000313" key="2">
    <source>
        <dbReference type="Proteomes" id="UP000740605"/>
    </source>
</evidence>
<evidence type="ECO:0000313" key="1">
    <source>
        <dbReference type="EMBL" id="MBT8799166.1"/>
    </source>
</evidence>
<reference evidence="1 2" key="1">
    <citation type="submission" date="2021-03" db="EMBL/GenBank/DDBJ databases">
        <title>Microbacterium pauli sp. nov., isolated from microfiltered milk.</title>
        <authorList>
            <person name="Bellassi P."/>
            <person name="Fontana A."/>
            <person name="Callegari M.L."/>
            <person name="Lorenzo M."/>
            <person name="Cappa F."/>
        </authorList>
    </citation>
    <scope>NUCLEOTIDE SEQUENCE [LARGE SCALE GENOMIC DNA]</scope>
    <source>
        <strain evidence="1 2">DSM 18909</strain>
    </source>
</reference>
<organism evidence="1 2">
    <name type="scientific">Microbacterium flavum</name>
    <dbReference type="NCBI Taxonomy" id="415216"/>
    <lineage>
        <taxon>Bacteria</taxon>
        <taxon>Bacillati</taxon>
        <taxon>Actinomycetota</taxon>
        <taxon>Actinomycetes</taxon>
        <taxon>Micrococcales</taxon>
        <taxon>Microbacteriaceae</taxon>
        <taxon>Microbacterium</taxon>
    </lineage>
</organism>
<sequence length="105" mass="10662">MKNVVWFVLGLAGGFVAAHLVNKDPRGHEVLAEVDARIGEFTDRIGDAYRAQEAKIDGIAADVKDAAAGALGAAKDAAAAAVDTAKDTASDAVDAVKNTAAKIAD</sequence>
<comment type="caution">
    <text evidence="1">The sequence shown here is derived from an EMBL/GenBank/DDBJ whole genome shotgun (WGS) entry which is preliminary data.</text>
</comment>
<proteinExistence type="predicted"/>
<name>A0ABS5XX98_9MICO</name>
<protein>
    <submittedName>
        <fullName evidence="1">ATPase</fullName>
    </submittedName>
</protein>
<dbReference type="Proteomes" id="UP000740605">
    <property type="component" value="Unassembled WGS sequence"/>
</dbReference>